<dbReference type="OrthoDB" id="3945550at2759"/>
<dbReference type="VEuPathDB" id="FungiDB:M747DRAFT_285594"/>
<accession>A0A254U871</accession>
<reference evidence="2" key="1">
    <citation type="submission" date="2018-10" db="EMBL/GenBank/DDBJ databases">
        <title>FDA dAtabase for Regulatory Grade micrObial Sequences (FDA-ARGOS): Supporting development and validation of Infectious Disease Dx tests.</title>
        <authorList>
            <person name="Kerrigan L."/>
            <person name="Tallon L."/>
            <person name="Sadzewicz L."/>
            <person name="Sengamalay N."/>
            <person name="Ott S."/>
            <person name="Godinez A."/>
            <person name="Nagaraj S."/>
            <person name="Vavikolanu K."/>
            <person name="Nadendla S."/>
            <person name="George J."/>
            <person name="Sichtig H."/>
        </authorList>
    </citation>
    <scope>NUCLEOTIDE SEQUENCE [LARGE SCALE GENOMIC DNA]</scope>
    <source>
        <strain evidence="2">FDAARGOS_311</strain>
    </source>
</reference>
<comment type="caution">
    <text evidence="1">The sequence shown here is derived from an EMBL/GenBank/DDBJ whole genome shotgun (WGS) entry which is preliminary data.</text>
</comment>
<dbReference type="VEuPathDB" id="FungiDB:An12g05110"/>
<name>A0A254U871_ASPNG</name>
<gene>
    <name evidence="1" type="ORF">CAN33_0019695</name>
</gene>
<dbReference type="AlphaFoldDB" id="A0A254U871"/>
<proteinExistence type="predicted"/>
<dbReference type="Proteomes" id="UP000197666">
    <property type="component" value="Unassembled WGS sequence"/>
</dbReference>
<evidence type="ECO:0000313" key="2">
    <source>
        <dbReference type="Proteomes" id="UP000197666"/>
    </source>
</evidence>
<evidence type="ECO:0000313" key="1">
    <source>
        <dbReference type="EMBL" id="TPR06094.1"/>
    </source>
</evidence>
<dbReference type="EMBL" id="NKJJ02000010">
    <property type="protein sequence ID" value="TPR06094.1"/>
    <property type="molecule type" value="Genomic_DNA"/>
</dbReference>
<sequence length="618" mass="70154">MDSLPPELKLYVAGAVGDVSREALRALSQVNREWSQIVAPRLYKSITVSFKSHEPQIRVLQLLDASRILPHVRHLTLLARSSPVSLPVSDESIGDYLEESLPEDVKVPLLCEFKGDWTPSIVLVKRLPCLQNLKILAFADYAELLDVVAEVHPYCRVSVFPLRRFNPGWIQARAKWLQSPVLHDVTVICHDDRHMRAFREDPDRVLRDLLHQARHIKHLSFQISVKTLHRTSLVYTRWPPFQPPENEVAEAPRAKLEILSLPLVTKMTAKQVERWSQITDLGYLTAWAAGTIEEITALTAITELQAFRALKRLTLSLNPPKGSSSWPPAVKGMFDALPPLEYLCLLGRYDPAILPTAVLDRHGPTLTELKLHYKRAQFQPIDKAIKLSHKGYIAPIFRPAVIARIAARCPSLRTLWIGVQRHRGHPIEARAYDALALFPALQSLDLVLSCLAASKADDRTPVPPRELSAYEEELFPYRSRQIPKWTIRDCMINSAIDESLAKAIFNRIRTGPQSQRMGSCLQLLRIHPLLGKFGKSRVRTGIGHHLPVTAGEISHKMAGAWQVEWLGDGRLQLENRLKSSHDQEVMIRSEDSEIFESIWPSTRKPKTWPSEWCSWPLQ</sequence>
<organism evidence="1 2">
    <name type="scientific">Aspergillus niger</name>
    <dbReference type="NCBI Taxonomy" id="5061"/>
    <lineage>
        <taxon>Eukaryota</taxon>
        <taxon>Fungi</taxon>
        <taxon>Dikarya</taxon>
        <taxon>Ascomycota</taxon>
        <taxon>Pezizomycotina</taxon>
        <taxon>Eurotiomycetes</taxon>
        <taxon>Eurotiomycetidae</taxon>
        <taxon>Eurotiales</taxon>
        <taxon>Aspergillaceae</taxon>
        <taxon>Aspergillus</taxon>
        <taxon>Aspergillus subgen. Circumdati</taxon>
    </lineage>
</organism>
<evidence type="ECO:0008006" key="3">
    <source>
        <dbReference type="Google" id="ProtNLM"/>
    </source>
</evidence>
<protein>
    <recommendedName>
        <fullName evidence="3">F-box domain-containing protein</fullName>
    </recommendedName>
</protein>
<dbReference type="VEuPathDB" id="FungiDB:ASPNIDRAFT2_1172574"/>
<dbReference type="VEuPathDB" id="FungiDB:ATCC64974_37150"/>